<name>A0A5P9NIY6_9GAMM</name>
<protein>
    <submittedName>
        <fullName evidence="5">FadR family transcriptional regulator</fullName>
    </submittedName>
</protein>
<dbReference type="SUPFAM" id="SSF46785">
    <property type="entry name" value="Winged helix' DNA-binding domain"/>
    <property type="match status" value="1"/>
</dbReference>
<dbReference type="Pfam" id="PF07729">
    <property type="entry name" value="FCD"/>
    <property type="match status" value="1"/>
</dbReference>
<keyword evidence="2" id="KW-0238">DNA-binding</keyword>
<dbReference type="InterPro" id="IPR011711">
    <property type="entry name" value="GntR_C"/>
</dbReference>
<dbReference type="InterPro" id="IPR036388">
    <property type="entry name" value="WH-like_DNA-bd_sf"/>
</dbReference>
<dbReference type="Gene3D" id="1.10.10.10">
    <property type="entry name" value="Winged helix-like DNA-binding domain superfamily/Winged helix DNA-binding domain"/>
    <property type="match status" value="1"/>
</dbReference>
<sequence length="253" mass="27851">MTTSRLYSQVVEQVSQLIESGEYAIGSRLPPERELAERFSVSRPTVREAIIALEAVGKIAVRSGSGMYVASSAAITGPGANISPFELMESRVLIEGEAAALAASLISSDQLERLAEELEVMAQENAVEGLGRDCADRRFHLIIARATKNQMLEGLIEKLWDTQQGLAHIRTAHQSVCKPDPEIRLNEHRAIYDALAAHDSQAARAAMRQHFARSIEALHAATEEEAVAEVRRRLSQTRERFSSDRIIDSGAHR</sequence>
<keyword evidence="1" id="KW-0805">Transcription regulation</keyword>
<dbReference type="RefSeq" id="WP_152661290.1">
    <property type="nucleotide sequence ID" value="NZ_CP036422.1"/>
</dbReference>
<dbReference type="OrthoDB" id="5450856at2"/>
<dbReference type="InterPro" id="IPR000524">
    <property type="entry name" value="Tscrpt_reg_HTH_GntR"/>
</dbReference>
<dbReference type="SUPFAM" id="SSF48008">
    <property type="entry name" value="GntR ligand-binding domain-like"/>
    <property type="match status" value="1"/>
</dbReference>
<dbReference type="Pfam" id="PF00392">
    <property type="entry name" value="GntR"/>
    <property type="match status" value="1"/>
</dbReference>
<dbReference type="PANTHER" id="PTHR43537">
    <property type="entry name" value="TRANSCRIPTIONAL REGULATOR, GNTR FAMILY"/>
    <property type="match status" value="1"/>
</dbReference>
<dbReference type="InterPro" id="IPR036390">
    <property type="entry name" value="WH_DNA-bd_sf"/>
</dbReference>
<dbReference type="EMBL" id="CP036422">
    <property type="protein sequence ID" value="QFU75184.1"/>
    <property type="molecule type" value="Genomic_DNA"/>
</dbReference>
<reference evidence="5 6" key="1">
    <citation type="submission" date="2019-02" db="EMBL/GenBank/DDBJ databases">
        <authorList>
            <person name="Li S.-H."/>
        </authorList>
    </citation>
    <scope>NUCLEOTIDE SEQUENCE [LARGE SCALE GENOMIC DNA]</scope>
    <source>
        <strain evidence="5 6">IMCC14385</strain>
    </source>
</reference>
<organism evidence="5 6">
    <name type="scientific">Halioglobus maricola</name>
    <dbReference type="NCBI Taxonomy" id="2601894"/>
    <lineage>
        <taxon>Bacteria</taxon>
        <taxon>Pseudomonadati</taxon>
        <taxon>Pseudomonadota</taxon>
        <taxon>Gammaproteobacteria</taxon>
        <taxon>Cellvibrionales</taxon>
        <taxon>Halieaceae</taxon>
        <taxon>Halioglobus</taxon>
    </lineage>
</organism>
<dbReference type="Proteomes" id="UP000326287">
    <property type="component" value="Chromosome"/>
</dbReference>
<dbReference type="SMART" id="SM00345">
    <property type="entry name" value="HTH_GNTR"/>
    <property type="match status" value="1"/>
</dbReference>
<evidence type="ECO:0000313" key="5">
    <source>
        <dbReference type="EMBL" id="QFU75184.1"/>
    </source>
</evidence>
<gene>
    <name evidence="5" type="ORF">EY643_05695</name>
</gene>
<evidence type="ECO:0000313" key="6">
    <source>
        <dbReference type="Proteomes" id="UP000326287"/>
    </source>
</evidence>
<evidence type="ECO:0000259" key="4">
    <source>
        <dbReference type="PROSITE" id="PS50949"/>
    </source>
</evidence>
<dbReference type="GO" id="GO:0003677">
    <property type="term" value="F:DNA binding"/>
    <property type="evidence" value="ECO:0007669"/>
    <property type="project" value="UniProtKB-KW"/>
</dbReference>
<dbReference type="Gene3D" id="1.20.120.530">
    <property type="entry name" value="GntR ligand-binding domain-like"/>
    <property type="match status" value="1"/>
</dbReference>
<dbReference type="InterPro" id="IPR008920">
    <property type="entry name" value="TF_FadR/GntR_C"/>
</dbReference>
<evidence type="ECO:0000256" key="3">
    <source>
        <dbReference type="ARBA" id="ARBA00023163"/>
    </source>
</evidence>
<dbReference type="KEGG" id="halc:EY643_05695"/>
<dbReference type="PROSITE" id="PS50949">
    <property type="entry name" value="HTH_GNTR"/>
    <property type="match status" value="1"/>
</dbReference>
<dbReference type="PANTHER" id="PTHR43537:SF5">
    <property type="entry name" value="UXU OPERON TRANSCRIPTIONAL REGULATOR"/>
    <property type="match status" value="1"/>
</dbReference>
<dbReference type="AlphaFoldDB" id="A0A5P9NIY6"/>
<evidence type="ECO:0000256" key="2">
    <source>
        <dbReference type="ARBA" id="ARBA00023125"/>
    </source>
</evidence>
<accession>A0A5P9NIY6</accession>
<keyword evidence="6" id="KW-1185">Reference proteome</keyword>
<dbReference type="PRINTS" id="PR00035">
    <property type="entry name" value="HTHGNTR"/>
</dbReference>
<feature type="domain" description="HTH gntR-type" evidence="4">
    <location>
        <begin position="4"/>
        <end position="72"/>
    </location>
</feature>
<proteinExistence type="predicted"/>
<dbReference type="CDD" id="cd07377">
    <property type="entry name" value="WHTH_GntR"/>
    <property type="match status" value="1"/>
</dbReference>
<keyword evidence="3" id="KW-0804">Transcription</keyword>
<dbReference type="GO" id="GO:0003700">
    <property type="term" value="F:DNA-binding transcription factor activity"/>
    <property type="evidence" value="ECO:0007669"/>
    <property type="project" value="InterPro"/>
</dbReference>
<evidence type="ECO:0000256" key="1">
    <source>
        <dbReference type="ARBA" id="ARBA00023015"/>
    </source>
</evidence>
<dbReference type="SMART" id="SM00895">
    <property type="entry name" value="FCD"/>
    <property type="match status" value="1"/>
</dbReference>